<dbReference type="GO" id="GO:0070005">
    <property type="term" value="F:cysteine-type aminopeptidase activity"/>
    <property type="evidence" value="ECO:0007669"/>
    <property type="project" value="InterPro"/>
</dbReference>
<feature type="active site" evidence="6">
    <location>
        <position position="386"/>
    </location>
</feature>
<reference evidence="8" key="1">
    <citation type="submission" date="2016-12" db="EMBL/GenBank/DDBJ databases">
        <authorList>
            <person name="Jung M.Y."/>
            <person name="Lee S.H."/>
        </authorList>
    </citation>
    <scope>NUCLEOTIDE SEQUENCE [LARGE SCALE GENOMIC DNA]</scope>
    <source>
        <strain evidence="8">WiKim39</strain>
    </source>
</reference>
<dbReference type="Pfam" id="PF03051">
    <property type="entry name" value="Peptidase_C1_2"/>
    <property type="match status" value="1"/>
</dbReference>
<dbReference type="InterPro" id="IPR004134">
    <property type="entry name" value="Peptidase_C1B"/>
</dbReference>
<dbReference type="OrthoDB" id="1111399at2"/>
<dbReference type="GO" id="GO:0043418">
    <property type="term" value="P:homocysteine catabolic process"/>
    <property type="evidence" value="ECO:0007669"/>
    <property type="project" value="TreeGrafter"/>
</dbReference>
<dbReference type="KEGG" id="lalw:BTM29_00445"/>
<dbReference type="CDD" id="cd00585">
    <property type="entry name" value="Peptidase_C1B"/>
    <property type="match status" value="1"/>
</dbReference>
<evidence type="ECO:0000256" key="6">
    <source>
        <dbReference type="PIRSR" id="PIRSR005700-1"/>
    </source>
</evidence>
<organism evidence="7 8">
    <name type="scientific">Companilactobacillus allii</name>
    <dbReference type="NCBI Taxonomy" id="1847728"/>
    <lineage>
        <taxon>Bacteria</taxon>
        <taxon>Bacillati</taxon>
        <taxon>Bacillota</taxon>
        <taxon>Bacilli</taxon>
        <taxon>Lactobacillales</taxon>
        <taxon>Lactobacillaceae</taxon>
        <taxon>Companilactobacillus</taxon>
    </lineage>
</organism>
<keyword evidence="8" id="KW-1185">Reference proteome</keyword>
<dbReference type="SUPFAM" id="SSF54001">
    <property type="entry name" value="Cysteine proteinases"/>
    <property type="match status" value="1"/>
</dbReference>
<dbReference type="GO" id="GO:0005737">
    <property type="term" value="C:cytoplasm"/>
    <property type="evidence" value="ECO:0007669"/>
    <property type="project" value="UniProtKB-SubCell"/>
</dbReference>
<keyword evidence="4 5" id="KW-0788">Thiol protease</keyword>
<evidence type="ECO:0000256" key="3">
    <source>
        <dbReference type="ARBA" id="ARBA00022801"/>
    </source>
</evidence>
<name>A0A1P8PZR5_9LACO</name>
<keyword evidence="5 7" id="KW-0031">Aminopeptidase</keyword>
<dbReference type="STRING" id="1847728.BTM29_00445"/>
<dbReference type="InterPro" id="IPR000169">
    <property type="entry name" value="Pept_cys_AS"/>
</dbReference>
<dbReference type="RefSeq" id="WP_076613592.1">
    <property type="nucleotide sequence ID" value="NZ_CP019323.1"/>
</dbReference>
<feature type="active site" evidence="6">
    <location>
        <position position="70"/>
    </location>
</feature>
<comment type="similarity">
    <text evidence="5">Belongs to the peptidase C1 family.</text>
</comment>
<evidence type="ECO:0000256" key="1">
    <source>
        <dbReference type="ARBA" id="ARBA00004496"/>
    </source>
</evidence>
<feature type="active site" evidence="6">
    <location>
        <position position="364"/>
    </location>
</feature>
<accession>A0A1P8PZR5</accession>
<keyword evidence="2 5" id="KW-0645">Protease</keyword>
<proteinExistence type="inferred from homology"/>
<evidence type="ECO:0000313" key="8">
    <source>
        <dbReference type="Proteomes" id="UP000187499"/>
    </source>
</evidence>
<dbReference type="Gene3D" id="3.90.70.10">
    <property type="entry name" value="Cysteine proteinases"/>
    <property type="match status" value="1"/>
</dbReference>
<evidence type="ECO:0000313" key="7">
    <source>
        <dbReference type="EMBL" id="APX71110.1"/>
    </source>
</evidence>
<sequence>MSKEITSKELEKFQTAFEQTPGSSAIKNAVANNGIFASSETMASKIAMDPTFSVELDTGSVSDQKQSGLCWVFAALNTMRHPIQSNFKIKGFELSEGYMLFWDKLEKSNFFYENVINTAALPVGDRKVDFLMTTPQQDGGQWDMIMALVQKYGVVPKSVMPDTYSRTKSSELNTVLNTKLRKNAITLRALVNENKSTEDIERIKDEMLSEIYKILVYTVGEPPTKFDWAYRDDDKNYHKESNITPQEFFKKYVGWNLDDYISTINAPTEDKPYNHVYTVEMLGNVLGGRQVRHLNLEINDFKSLAVKQLQDGEAVWFGSDVGQSSDRKIGIMDTDVYNIEDLFNTDLSMTKAQRLDYIQSMMTHAMVLTGVDLDDNGQPTKWKVENSWGEKVGTKGYFVMSDSWFDEFVYQLVINKKYLNDDLKKTFETESKDPKVLAPWDPMGALA</sequence>
<protein>
    <recommendedName>
        <fullName evidence="5">Aminopeptidase</fullName>
    </recommendedName>
</protein>
<dbReference type="InterPro" id="IPR025660">
    <property type="entry name" value="Pept_his_AS"/>
</dbReference>
<gene>
    <name evidence="7" type="ORF">BTM29_00445</name>
</gene>
<dbReference type="EMBL" id="CP019323">
    <property type="protein sequence ID" value="APX71110.1"/>
    <property type="molecule type" value="Genomic_DNA"/>
</dbReference>
<evidence type="ECO:0000256" key="2">
    <source>
        <dbReference type="ARBA" id="ARBA00022670"/>
    </source>
</evidence>
<dbReference type="Proteomes" id="UP000187499">
    <property type="component" value="Chromosome"/>
</dbReference>
<dbReference type="GO" id="GO:0009636">
    <property type="term" value="P:response to toxic substance"/>
    <property type="evidence" value="ECO:0007669"/>
    <property type="project" value="TreeGrafter"/>
</dbReference>
<evidence type="ECO:0000256" key="4">
    <source>
        <dbReference type="ARBA" id="ARBA00022807"/>
    </source>
</evidence>
<dbReference type="InterPro" id="IPR038765">
    <property type="entry name" value="Papain-like_cys_pep_sf"/>
</dbReference>
<evidence type="ECO:0000256" key="5">
    <source>
        <dbReference type="PIRNR" id="PIRNR005700"/>
    </source>
</evidence>
<dbReference type="PROSITE" id="PS00639">
    <property type="entry name" value="THIOL_PROTEASE_HIS"/>
    <property type="match status" value="1"/>
</dbReference>
<dbReference type="AlphaFoldDB" id="A0A1P8PZR5"/>
<dbReference type="PANTHER" id="PTHR10363">
    <property type="entry name" value="BLEOMYCIN HYDROLASE"/>
    <property type="match status" value="1"/>
</dbReference>
<keyword evidence="3 5" id="KW-0378">Hydrolase</keyword>
<dbReference type="GO" id="GO:0006508">
    <property type="term" value="P:proteolysis"/>
    <property type="evidence" value="ECO:0007669"/>
    <property type="project" value="UniProtKB-KW"/>
</dbReference>
<dbReference type="PIRSF" id="PIRSF005700">
    <property type="entry name" value="PepC"/>
    <property type="match status" value="1"/>
</dbReference>
<comment type="subcellular location">
    <subcellularLocation>
        <location evidence="1">Cytoplasm</location>
    </subcellularLocation>
</comment>
<dbReference type="PROSITE" id="PS00139">
    <property type="entry name" value="THIOL_PROTEASE_CYS"/>
    <property type="match status" value="1"/>
</dbReference>
<dbReference type="PANTHER" id="PTHR10363:SF2">
    <property type="entry name" value="BLEOMYCIN HYDROLASE"/>
    <property type="match status" value="1"/>
</dbReference>